<dbReference type="EMBL" id="CAJPDR010000224">
    <property type="protein sequence ID" value="CAF9927147.1"/>
    <property type="molecule type" value="Genomic_DNA"/>
</dbReference>
<accession>A0A8H3FL91</accession>
<dbReference type="Proteomes" id="UP000664203">
    <property type="component" value="Unassembled WGS sequence"/>
</dbReference>
<feature type="region of interest" description="Disordered" evidence="3">
    <location>
        <begin position="281"/>
        <end position="311"/>
    </location>
</feature>
<evidence type="ECO:0000313" key="6">
    <source>
        <dbReference type="Proteomes" id="UP000664203"/>
    </source>
</evidence>
<dbReference type="GO" id="GO:0006777">
    <property type="term" value="P:Mo-molybdopterin cofactor biosynthetic process"/>
    <property type="evidence" value="ECO:0007669"/>
    <property type="project" value="UniProtKB-KW"/>
</dbReference>
<name>A0A8H3FL91_9LECA</name>
<reference evidence="5" key="1">
    <citation type="submission" date="2021-03" db="EMBL/GenBank/DDBJ databases">
        <authorList>
            <person name="Tagirdzhanova G."/>
        </authorList>
    </citation>
    <scope>NUCLEOTIDE SEQUENCE</scope>
</reference>
<feature type="compositionally biased region" description="Basic and acidic residues" evidence="3">
    <location>
        <begin position="281"/>
        <end position="295"/>
    </location>
</feature>
<comment type="pathway">
    <text evidence="1">Cofactor biosynthesis; molybdopterin biosynthesis.</text>
</comment>
<dbReference type="Gene3D" id="3.30.70.640">
    <property type="entry name" value="Molybdopterin cofactor biosynthesis C (MoaC) domain"/>
    <property type="match status" value="1"/>
</dbReference>
<comment type="caution">
    <text evidence="5">The sequence shown here is derived from an EMBL/GenBank/DDBJ whole genome shotgun (WGS) entry which is preliminary data.</text>
</comment>
<feature type="region of interest" description="Disordered" evidence="3">
    <location>
        <begin position="39"/>
        <end position="65"/>
    </location>
</feature>
<evidence type="ECO:0000256" key="3">
    <source>
        <dbReference type="SAM" id="MobiDB-lite"/>
    </source>
</evidence>
<dbReference type="Pfam" id="PF01967">
    <property type="entry name" value="MoaC"/>
    <property type="match status" value="1"/>
</dbReference>
<dbReference type="UniPathway" id="UPA00344"/>
<dbReference type="InterPro" id="IPR002820">
    <property type="entry name" value="Mopterin_CF_biosynth-C_dom"/>
</dbReference>
<evidence type="ECO:0000313" key="5">
    <source>
        <dbReference type="EMBL" id="CAF9927147.1"/>
    </source>
</evidence>
<evidence type="ECO:0000259" key="4">
    <source>
        <dbReference type="Pfam" id="PF01967"/>
    </source>
</evidence>
<evidence type="ECO:0000256" key="1">
    <source>
        <dbReference type="ARBA" id="ARBA00005046"/>
    </source>
</evidence>
<feature type="compositionally biased region" description="Low complexity" evidence="3">
    <location>
        <begin position="48"/>
        <end position="60"/>
    </location>
</feature>
<keyword evidence="6" id="KW-1185">Reference proteome</keyword>
<gene>
    <name evidence="5" type="ORF">ALECFALPRED_003632</name>
</gene>
<dbReference type="InterPro" id="IPR036522">
    <property type="entry name" value="MoaC_sf"/>
</dbReference>
<dbReference type="SUPFAM" id="SSF55040">
    <property type="entry name" value="Molybdenum cofactor biosynthesis protein C, MoaC"/>
    <property type="match status" value="1"/>
</dbReference>
<dbReference type="OrthoDB" id="429626at2759"/>
<dbReference type="AlphaFoldDB" id="A0A8H3FL91"/>
<keyword evidence="2" id="KW-0501">Molybdenum cofactor biosynthesis</keyword>
<evidence type="ECO:0000256" key="2">
    <source>
        <dbReference type="ARBA" id="ARBA00023150"/>
    </source>
</evidence>
<feature type="domain" description="Molybdopterin cofactor biosynthesis C (MoaC)" evidence="4">
    <location>
        <begin position="73"/>
        <end position="240"/>
    </location>
</feature>
<organism evidence="5 6">
    <name type="scientific">Alectoria fallacina</name>
    <dbReference type="NCBI Taxonomy" id="1903189"/>
    <lineage>
        <taxon>Eukaryota</taxon>
        <taxon>Fungi</taxon>
        <taxon>Dikarya</taxon>
        <taxon>Ascomycota</taxon>
        <taxon>Pezizomycotina</taxon>
        <taxon>Lecanoromycetes</taxon>
        <taxon>OSLEUM clade</taxon>
        <taxon>Lecanoromycetidae</taxon>
        <taxon>Lecanorales</taxon>
        <taxon>Lecanorineae</taxon>
        <taxon>Parmeliaceae</taxon>
        <taxon>Alectoria</taxon>
    </lineage>
</organism>
<proteinExistence type="predicted"/>
<sequence>MGRPKSATLRLATAHFPVSFHLLASIYQPTTSIRAISTTPVKTPPLESAPTSTTKTSAPTLPHLTPSSEIHLVSTSAKSITHRVAVAIGQVGFSNHEPLRLIRQNALKKGDVLAVARIAAVQAVKKTSDLIPLAHGGVPVEGCLVRVELVRPSNFDTQPTNPTSSLEEQRIEETLKLSEPIGIYGGVRISVQVETTAKTGVEMEALTGVVGAALTILDMCKGVDKGCVIDDVRVVGKKGGRSDELGIWREEPKGLSSVSRETERITGNEPAQLMNKGIERVEKEDVSEQTNNEKRSKARTWKKYTPEAGTE</sequence>
<protein>
    <recommendedName>
        <fullName evidence="4">Molybdopterin cofactor biosynthesis C (MoaC) domain-containing protein</fullName>
    </recommendedName>
</protein>